<comment type="caution">
    <text evidence="2">The sequence shown here is derived from an EMBL/GenBank/DDBJ whole genome shotgun (WGS) entry which is preliminary data.</text>
</comment>
<dbReference type="AlphaFoldDB" id="A0AAU9J753"/>
<gene>
    <name evidence="2" type="ORF">BSTOLATCC_MIC28805</name>
</gene>
<sequence length="232" mass="25905">MSKSQSFITSLLCGKKKKSKSKKQDEIKPPNSMCTFQEFITSNLNAETQTPANFENSIKSSLSLPHLSNAPSSPINRKSSIVVKKVSGNFFPQLSKPKIETSRSDWSTASSHNWLNSLEFAGEPLMSNNTFSELFNSNKETITWSKKYSQETPSLKFNDPFVANSVTKMPRVIPITPRQVFRGRAFARNILAKPDMSKCSSAPVMLVEKSRLQLNLNVDVYEGESSNSLVNL</sequence>
<protein>
    <submittedName>
        <fullName evidence="2">Uncharacterized protein</fullName>
    </submittedName>
</protein>
<evidence type="ECO:0000313" key="2">
    <source>
        <dbReference type="EMBL" id="CAG9321526.1"/>
    </source>
</evidence>
<dbReference type="Proteomes" id="UP001162131">
    <property type="component" value="Unassembled WGS sequence"/>
</dbReference>
<dbReference type="EMBL" id="CAJZBQ010000028">
    <property type="protein sequence ID" value="CAG9321526.1"/>
    <property type="molecule type" value="Genomic_DNA"/>
</dbReference>
<reference evidence="2" key="1">
    <citation type="submission" date="2021-09" db="EMBL/GenBank/DDBJ databases">
        <authorList>
            <consortium name="AG Swart"/>
            <person name="Singh M."/>
            <person name="Singh A."/>
            <person name="Seah K."/>
            <person name="Emmerich C."/>
        </authorList>
    </citation>
    <scope>NUCLEOTIDE SEQUENCE</scope>
    <source>
        <strain evidence="2">ATCC30299</strain>
    </source>
</reference>
<evidence type="ECO:0000313" key="3">
    <source>
        <dbReference type="Proteomes" id="UP001162131"/>
    </source>
</evidence>
<proteinExistence type="predicted"/>
<name>A0AAU9J753_9CILI</name>
<accession>A0AAU9J753</accession>
<organism evidence="2 3">
    <name type="scientific">Blepharisma stoltei</name>
    <dbReference type="NCBI Taxonomy" id="1481888"/>
    <lineage>
        <taxon>Eukaryota</taxon>
        <taxon>Sar</taxon>
        <taxon>Alveolata</taxon>
        <taxon>Ciliophora</taxon>
        <taxon>Postciliodesmatophora</taxon>
        <taxon>Heterotrichea</taxon>
        <taxon>Heterotrichida</taxon>
        <taxon>Blepharismidae</taxon>
        <taxon>Blepharisma</taxon>
    </lineage>
</organism>
<feature type="region of interest" description="Disordered" evidence="1">
    <location>
        <begin position="1"/>
        <end position="30"/>
    </location>
</feature>
<keyword evidence="3" id="KW-1185">Reference proteome</keyword>
<evidence type="ECO:0000256" key="1">
    <source>
        <dbReference type="SAM" id="MobiDB-lite"/>
    </source>
</evidence>